<sequence length="332" mass="37719">MMKIGLETESYHIFFQNRRMNIFDFIERTAQLGCDGVEINIINDLNLHPEFGTLESAEPHYLKAVRRAIEERNLYCEIDTRFTALPDIKKAIYIANFLGADVIRTYMFRLGTYDLSKLPQVIDNLKQAVPLLKANRIKLAVENHEEETADELISVIEAVNSPWVGAHLDIGNGMMAWEDPITTCKKLAPYTVSTHFKDHLVTMHNDTPVVCGVPLTEGSIDLEECFKIIVEDSMVTRVNLESCFPYCSAFKRPEGTGGWTGGFSGPFAIKEPPFDKAKVLPLDYYYPSKISPELLEEMLVRQDEGVKKSVVEMHRLRDKFAKPLQVLEQSVL</sequence>
<dbReference type="InterPro" id="IPR050312">
    <property type="entry name" value="IolE/XylAMocC-like"/>
</dbReference>
<dbReference type="InterPro" id="IPR036237">
    <property type="entry name" value="Xyl_isomerase-like_sf"/>
</dbReference>
<dbReference type="Pfam" id="PF01261">
    <property type="entry name" value="AP_endonuc_2"/>
    <property type="match status" value="1"/>
</dbReference>
<evidence type="ECO:0000259" key="1">
    <source>
        <dbReference type="Pfam" id="PF01261"/>
    </source>
</evidence>
<dbReference type="PANTHER" id="PTHR12110">
    <property type="entry name" value="HYDROXYPYRUVATE ISOMERASE"/>
    <property type="match status" value="1"/>
</dbReference>
<organism evidence="2 3">
    <name type="scientific">Candidatus Anaerobiospirillum merdipullorum</name>
    <dbReference type="NCBI Taxonomy" id="2838450"/>
    <lineage>
        <taxon>Bacteria</taxon>
        <taxon>Pseudomonadati</taxon>
        <taxon>Pseudomonadota</taxon>
        <taxon>Gammaproteobacteria</taxon>
        <taxon>Aeromonadales</taxon>
        <taxon>Succinivibrionaceae</taxon>
        <taxon>Anaerobiospirillum</taxon>
    </lineage>
</organism>
<dbReference type="GO" id="GO:0016853">
    <property type="term" value="F:isomerase activity"/>
    <property type="evidence" value="ECO:0007669"/>
    <property type="project" value="UniProtKB-KW"/>
</dbReference>
<dbReference type="PANTHER" id="PTHR12110:SF53">
    <property type="entry name" value="BLR5974 PROTEIN"/>
    <property type="match status" value="1"/>
</dbReference>
<protein>
    <submittedName>
        <fullName evidence="2">Sugar phosphate isomerase/epimerase</fullName>
    </submittedName>
</protein>
<dbReference type="EMBL" id="JAHLFG010000078">
    <property type="protein sequence ID" value="MBU3827249.1"/>
    <property type="molecule type" value="Genomic_DNA"/>
</dbReference>
<accession>A0A9E2KPU5</accession>
<evidence type="ECO:0000313" key="2">
    <source>
        <dbReference type="EMBL" id="MBU3827249.1"/>
    </source>
</evidence>
<comment type="caution">
    <text evidence="2">The sequence shown here is derived from an EMBL/GenBank/DDBJ whole genome shotgun (WGS) entry which is preliminary data.</text>
</comment>
<dbReference type="SUPFAM" id="SSF51658">
    <property type="entry name" value="Xylose isomerase-like"/>
    <property type="match status" value="1"/>
</dbReference>
<dbReference type="Gene3D" id="3.20.20.150">
    <property type="entry name" value="Divalent-metal-dependent TIM barrel enzymes"/>
    <property type="match status" value="1"/>
</dbReference>
<proteinExistence type="predicted"/>
<dbReference type="InterPro" id="IPR013022">
    <property type="entry name" value="Xyl_isomerase-like_TIM-brl"/>
</dbReference>
<dbReference type="AlphaFoldDB" id="A0A9E2KPU5"/>
<gene>
    <name evidence="2" type="ORF">IAA31_07145</name>
</gene>
<evidence type="ECO:0000313" key="3">
    <source>
        <dbReference type="Proteomes" id="UP000824150"/>
    </source>
</evidence>
<reference evidence="2" key="1">
    <citation type="journal article" date="2021" name="PeerJ">
        <title>Extensive microbial diversity within the chicken gut microbiome revealed by metagenomics and culture.</title>
        <authorList>
            <person name="Gilroy R."/>
            <person name="Ravi A."/>
            <person name="Getino M."/>
            <person name="Pursley I."/>
            <person name="Horton D.L."/>
            <person name="Alikhan N.F."/>
            <person name="Baker D."/>
            <person name="Gharbi K."/>
            <person name="Hall N."/>
            <person name="Watson M."/>
            <person name="Adriaenssens E.M."/>
            <person name="Foster-Nyarko E."/>
            <person name="Jarju S."/>
            <person name="Secka A."/>
            <person name="Antonio M."/>
            <person name="Oren A."/>
            <person name="Chaudhuri R.R."/>
            <person name="La Ragione R."/>
            <person name="Hildebrand F."/>
            <person name="Pallen M.J."/>
        </authorList>
    </citation>
    <scope>NUCLEOTIDE SEQUENCE</scope>
    <source>
        <strain evidence="2">687</strain>
    </source>
</reference>
<name>A0A9E2KPU5_9GAMM</name>
<keyword evidence="2" id="KW-0413">Isomerase</keyword>
<feature type="domain" description="Xylose isomerase-like TIM barrel" evidence="1">
    <location>
        <begin position="27"/>
        <end position="232"/>
    </location>
</feature>
<reference evidence="2" key="2">
    <citation type="submission" date="2021-04" db="EMBL/GenBank/DDBJ databases">
        <authorList>
            <person name="Gilroy R."/>
        </authorList>
    </citation>
    <scope>NUCLEOTIDE SEQUENCE</scope>
    <source>
        <strain evidence="2">687</strain>
    </source>
</reference>
<dbReference type="Proteomes" id="UP000824150">
    <property type="component" value="Unassembled WGS sequence"/>
</dbReference>